<dbReference type="Proteomes" id="UP000054886">
    <property type="component" value="Unassembled WGS sequence"/>
</dbReference>
<evidence type="ECO:0000313" key="8">
    <source>
        <dbReference type="EMBL" id="KTB12952.1"/>
    </source>
</evidence>
<comment type="subcellular location">
    <subcellularLocation>
        <location evidence="5">Cytoplasm</location>
    </subcellularLocation>
    <subcellularLocation>
        <location evidence="5">Nucleus</location>
    </subcellularLocation>
</comment>
<organism evidence="8 9">
    <name type="scientific">Candida glabrata</name>
    <name type="common">Yeast</name>
    <name type="synonym">Torulopsis glabrata</name>
    <dbReference type="NCBI Taxonomy" id="5478"/>
    <lineage>
        <taxon>Eukaryota</taxon>
        <taxon>Fungi</taxon>
        <taxon>Dikarya</taxon>
        <taxon>Ascomycota</taxon>
        <taxon>Saccharomycotina</taxon>
        <taxon>Saccharomycetes</taxon>
        <taxon>Saccharomycetales</taxon>
        <taxon>Saccharomycetaceae</taxon>
        <taxon>Nakaseomyces</taxon>
    </lineage>
</organism>
<evidence type="ECO:0000256" key="2">
    <source>
        <dbReference type="ARBA" id="ARBA00016204"/>
    </source>
</evidence>
<reference evidence="8 9" key="1">
    <citation type="submission" date="2015-10" db="EMBL/GenBank/DDBJ databases">
        <title>Draft genomes sequences of Candida glabrata isolates 1A, 1B, 2A, 2B, 3A and 3B.</title>
        <authorList>
            <person name="Haavelsrud O.E."/>
            <person name="Gaustad P."/>
        </authorList>
    </citation>
    <scope>NUCLEOTIDE SEQUENCE [LARGE SCALE GENOMIC DNA]</scope>
    <source>
        <strain evidence="8">910700640</strain>
    </source>
</reference>
<comment type="function">
    <text evidence="5">Involved in ubiquitin-mediated protein degradation. Regulatory factor in the ubiquitin/proteasome pathway that controls the turnover of proteasome substrates. Targets proteasomes to the nucleus and facilitates the degradation of nuclear proteins.</text>
</comment>
<evidence type="ECO:0000313" key="7">
    <source>
        <dbReference type="EMBL" id="KTA98023.1"/>
    </source>
</evidence>
<dbReference type="InterPro" id="IPR013868">
    <property type="entry name" value="Cut8/Sts1_fam"/>
</dbReference>
<proteinExistence type="inferred from homology"/>
<dbReference type="GO" id="GO:0031965">
    <property type="term" value="C:nuclear membrane"/>
    <property type="evidence" value="ECO:0007669"/>
    <property type="project" value="TreeGrafter"/>
</dbReference>
<dbReference type="VEuPathDB" id="FungiDB:GWK60_L13629"/>
<keyword evidence="3 5" id="KW-0653">Protein transport</keyword>
<dbReference type="GO" id="GO:0005737">
    <property type="term" value="C:cytoplasm"/>
    <property type="evidence" value="ECO:0007669"/>
    <property type="project" value="UniProtKB-SubCell"/>
</dbReference>
<comment type="similarity">
    <text evidence="1 5">Belongs to the cut8/STS1 family.</text>
</comment>
<feature type="region of interest" description="Disordered" evidence="6">
    <location>
        <begin position="1"/>
        <end position="27"/>
    </location>
</feature>
<dbReference type="InterPro" id="IPR038422">
    <property type="entry name" value="Cut8/Sts1_sf"/>
</dbReference>
<comment type="subunit">
    <text evidence="5">Binds the proteasome.</text>
</comment>
<dbReference type="EMBL" id="LLZZ01000014">
    <property type="protein sequence ID" value="KTB12952.1"/>
    <property type="molecule type" value="Genomic_DNA"/>
</dbReference>
<evidence type="ECO:0000256" key="6">
    <source>
        <dbReference type="SAM" id="MobiDB-lite"/>
    </source>
</evidence>
<comment type="caution">
    <text evidence="8">The sequence shown here is derived from an EMBL/GenBank/DDBJ whole genome shotgun (WGS) entry which is preliminary data.</text>
</comment>
<evidence type="ECO:0000256" key="4">
    <source>
        <dbReference type="ARBA" id="ARBA00023242"/>
    </source>
</evidence>
<keyword evidence="5" id="KW-0813">Transport</keyword>
<dbReference type="GO" id="GO:0015031">
    <property type="term" value="P:protein transport"/>
    <property type="evidence" value="ECO:0007669"/>
    <property type="project" value="UniProtKB-UniRule"/>
</dbReference>
<dbReference type="PANTHER" id="PTHR28032">
    <property type="entry name" value="FI02826P"/>
    <property type="match status" value="1"/>
</dbReference>
<evidence type="ECO:0000256" key="1">
    <source>
        <dbReference type="ARBA" id="ARBA00006199"/>
    </source>
</evidence>
<dbReference type="VEuPathDB" id="FungiDB:CAGL0L09625g"/>
<gene>
    <name evidence="7" type="ORF">AO440_005224</name>
    <name evidence="8" type="ORF">AO440_005781</name>
</gene>
<dbReference type="EMBL" id="LLZZ01000154">
    <property type="protein sequence ID" value="KTA98023.1"/>
    <property type="molecule type" value="Genomic_DNA"/>
</dbReference>
<dbReference type="SMR" id="A0A0W0EGI1"/>
<dbReference type="PANTHER" id="PTHR28032:SF1">
    <property type="entry name" value="FI02826P"/>
    <property type="match status" value="1"/>
</dbReference>
<protein>
    <recommendedName>
        <fullName evidence="2 5">Tethering factor for nuclear proteasome STS1</fullName>
    </recommendedName>
</protein>
<sequence>MSGQMFWGKKEDGKRKRSFQESYETPKVQKCVRKRRPALNVQGQPLPPQRSLEMMSKDQLMSVLMEVMRQHPEVGSTFQAKVSSYQFASEKYQQLLKGKVEQLYSNIPYNRSYDNTNLDDYAFVRMKPYITELLNCLVDCALDNLPPRKSDLHESLKFLESCTQLVLDLPRFESGSNNYYYDKCLEQISHLWCSLIEQISKDIHMVMNTNMEEWITKLNAYNERSNGLLTSAVTLFKSLASDGDLLGDQQNEMESPAYVAGPGLLLESNPSYLMHNKYSM</sequence>
<dbReference type="GO" id="GO:0071630">
    <property type="term" value="P:nuclear protein quality control by the ubiquitin-proteasome system"/>
    <property type="evidence" value="ECO:0007669"/>
    <property type="project" value="UniProtKB-UniRule"/>
</dbReference>
<dbReference type="GO" id="GO:0000502">
    <property type="term" value="C:proteasome complex"/>
    <property type="evidence" value="ECO:0007669"/>
    <property type="project" value="UniProtKB-KW"/>
</dbReference>
<keyword evidence="8" id="KW-0647">Proteasome</keyword>
<dbReference type="VEuPathDB" id="FungiDB:GW608_L13651"/>
<dbReference type="GO" id="GO:0031144">
    <property type="term" value="P:proteasome localization"/>
    <property type="evidence" value="ECO:0007669"/>
    <property type="project" value="UniProtKB-UniRule"/>
</dbReference>
<keyword evidence="5" id="KW-0963">Cytoplasm</keyword>
<dbReference type="OMA" id="DYTPHFL"/>
<dbReference type="Gene3D" id="1.20.58.1590">
    <property type="entry name" value="Tethering factor for nuclear proteasome Cut8/Sts1"/>
    <property type="match status" value="1"/>
</dbReference>
<dbReference type="GO" id="GO:0007059">
    <property type="term" value="P:chromosome segregation"/>
    <property type="evidence" value="ECO:0007669"/>
    <property type="project" value="EnsemblFungi"/>
</dbReference>
<evidence type="ECO:0000313" key="9">
    <source>
        <dbReference type="Proteomes" id="UP000054886"/>
    </source>
</evidence>
<dbReference type="GO" id="GO:0070628">
    <property type="term" value="F:proteasome binding"/>
    <property type="evidence" value="ECO:0007669"/>
    <property type="project" value="EnsemblFungi"/>
</dbReference>
<dbReference type="VEuPathDB" id="FungiDB:GVI51_L09603"/>
<dbReference type="VEuPathDB" id="FungiDB:B1J91_L09625g"/>
<name>A0A0W0EGI1_CANGB</name>
<evidence type="ECO:0000256" key="5">
    <source>
        <dbReference type="RuleBase" id="RU368013"/>
    </source>
</evidence>
<dbReference type="AlphaFoldDB" id="A0A0W0EGI1"/>
<dbReference type="Pfam" id="PF08559">
    <property type="entry name" value="Cut8"/>
    <property type="match status" value="1"/>
</dbReference>
<keyword evidence="4 5" id="KW-0539">Nucleus</keyword>
<accession>A0A0W0EGI1</accession>
<evidence type="ECO:0000256" key="3">
    <source>
        <dbReference type="ARBA" id="ARBA00022927"/>
    </source>
</evidence>